<comment type="caution">
    <text evidence="1">The sequence shown here is derived from an EMBL/GenBank/DDBJ whole genome shotgun (WGS) entry which is preliminary data.</text>
</comment>
<accession>A0A418N034</accession>
<keyword evidence="2" id="KW-1185">Reference proteome</keyword>
<dbReference type="Gene3D" id="3.40.830.10">
    <property type="entry name" value="LigB-like"/>
    <property type="match status" value="1"/>
</dbReference>
<organism evidence="1 2">
    <name type="scientific">Micromonospora radicis</name>
    <dbReference type="NCBI Taxonomy" id="1894971"/>
    <lineage>
        <taxon>Bacteria</taxon>
        <taxon>Bacillati</taxon>
        <taxon>Actinomycetota</taxon>
        <taxon>Actinomycetes</taxon>
        <taxon>Micromonosporales</taxon>
        <taxon>Micromonosporaceae</taxon>
        <taxon>Micromonospora</taxon>
    </lineage>
</organism>
<dbReference type="RefSeq" id="WP_119573475.1">
    <property type="nucleotide sequence ID" value="NZ_QXEC01000002.1"/>
</dbReference>
<dbReference type="SUPFAM" id="SSF53213">
    <property type="entry name" value="LigB-like"/>
    <property type="match status" value="1"/>
</dbReference>
<dbReference type="OrthoDB" id="4543339at2"/>
<name>A0A418N034_9ACTN</name>
<gene>
    <name evidence="1" type="ORF">D2L64_04355</name>
</gene>
<protein>
    <recommendedName>
        <fullName evidence="3">Extradiol ring-cleavage dioxygenase class III enzyme subunit B domain-containing protein</fullName>
    </recommendedName>
</protein>
<evidence type="ECO:0008006" key="3">
    <source>
        <dbReference type="Google" id="ProtNLM"/>
    </source>
</evidence>
<sequence length="244" mass="25422">MPLVAAAVCPHPPLLVPEVAGAAAPELDDLRAACDDAVGRLLDSGARRILVIGAADRTADLDYPFRGSFAPWGLPLQVRLGSLPDDRGGGTDRLPLSLLVGAWLLGRRPVAGAGATSWRMSTVATDAPVEACVALGARIGSNQPWALLVMGDGSACRGEKAPGYADPRAEAYDRMVAKALADADAEALLDLDPVRSAQLRVAGRAPWQVLAGAARAAGGDWRGELRHHSAPYGVGYLVADWVRP</sequence>
<dbReference type="Proteomes" id="UP000283832">
    <property type="component" value="Unassembled WGS sequence"/>
</dbReference>
<dbReference type="EMBL" id="QXEC01000002">
    <property type="protein sequence ID" value="RIV40955.1"/>
    <property type="molecule type" value="Genomic_DNA"/>
</dbReference>
<proteinExistence type="predicted"/>
<evidence type="ECO:0000313" key="1">
    <source>
        <dbReference type="EMBL" id="RIV40955.1"/>
    </source>
</evidence>
<reference evidence="1 2" key="1">
    <citation type="submission" date="2018-08" db="EMBL/GenBank/DDBJ databases">
        <title>Jishengella sp. nov., isolated from a root of Azadirachta indica A. Juss. var. siamensis Valenton.</title>
        <authorList>
            <person name="Kuncharoen N."/>
            <person name="Tanasupawat S."/>
            <person name="Kudo T."/>
            <person name="Ohkuma M."/>
        </authorList>
    </citation>
    <scope>NUCLEOTIDE SEQUENCE [LARGE SCALE GENOMIC DNA]</scope>
    <source>
        <strain evidence="1 2">AZ1-13</strain>
    </source>
</reference>
<evidence type="ECO:0000313" key="2">
    <source>
        <dbReference type="Proteomes" id="UP000283832"/>
    </source>
</evidence>
<dbReference type="AlphaFoldDB" id="A0A418N034"/>